<keyword evidence="2 4" id="KW-0863">Zinc-finger</keyword>
<evidence type="ECO:0000313" key="8">
    <source>
        <dbReference type="Proteomes" id="UP001177140"/>
    </source>
</evidence>
<accession>A0AA41V0S9</accession>
<dbReference type="Gene3D" id="3.30.40.10">
    <property type="entry name" value="Zinc/RING finger domain, C3HC4 (zinc finger)"/>
    <property type="match status" value="1"/>
</dbReference>
<evidence type="ECO:0000256" key="1">
    <source>
        <dbReference type="ARBA" id="ARBA00022723"/>
    </source>
</evidence>
<sequence>MESSIARFGELSRSVGLVPLEDFDDSLESFSESLAEDASDTLDFNPLEGIEPENAMEDEHKEFCEGEDIESHMEKIVVLDDAESCSVCLQDMDSGADDAVVLKCSHTFHKKCMLEWSRRKPNCPLCRHDMRKDRPQTLKRKRLTHDGEELERRNKH</sequence>
<dbReference type="EMBL" id="JAJJMA010066483">
    <property type="protein sequence ID" value="MCL7027289.1"/>
    <property type="molecule type" value="Genomic_DNA"/>
</dbReference>
<evidence type="ECO:0000259" key="6">
    <source>
        <dbReference type="PROSITE" id="PS50089"/>
    </source>
</evidence>
<dbReference type="PROSITE" id="PS50089">
    <property type="entry name" value="ZF_RING_2"/>
    <property type="match status" value="1"/>
</dbReference>
<feature type="domain" description="RING-type" evidence="6">
    <location>
        <begin position="85"/>
        <end position="127"/>
    </location>
</feature>
<dbReference type="GO" id="GO:0008270">
    <property type="term" value="F:zinc ion binding"/>
    <property type="evidence" value="ECO:0007669"/>
    <property type="project" value="UniProtKB-KW"/>
</dbReference>
<keyword evidence="3" id="KW-0862">Zinc</keyword>
<reference evidence="7" key="1">
    <citation type="submission" date="2022-03" db="EMBL/GenBank/DDBJ databases">
        <title>A functionally conserved STORR gene fusion in Papaver species that diverged 16.8 million years ago.</title>
        <authorList>
            <person name="Catania T."/>
        </authorList>
    </citation>
    <scope>NUCLEOTIDE SEQUENCE</scope>
    <source>
        <strain evidence="7">S-191538</strain>
    </source>
</reference>
<feature type="compositionally biased region" description="Basic and acidic residues" evidence="5">
    <location>
        <begin position="144"/>
        <end position="156"/>
    </location>
</feature>
<evidence type="ECO:0000256" key="3">
    <source>
        <dbReference type="ARBA" id="ARBA00022833"/>
    </source>
</evidence>
<organism evidence="7 8">
    <name type="scientific">Papaver nudicaule</name>
    <name type="common">Iceland poppy</name>
    <dbReference type="NCBI Taxonomy" id="74823"/>
    <lineage>
        <taxon>Eukaryota</taxon>
        <taxon>Viridiplantae</taxon>
        <taxon>Streptophyta</taxon>
        <taxon>Embryophyta</taxon>
        <taxon>Tracheophyta</taxon>
        <taxon>Spermatophyta</taxon>
        <taxon>Magnoliopsida</taxon>
        <taxon>Ranunculales</taxon>
        <taxon>Papaveraceae</taxon>
        <taxon>Papaveroideae</taxon>
        <taxon>Papaver</taxon>
    </lineage>
</organism>
<gene>
    <name evidence="7" type="ORF">MKW94_029875</name>
</gene>
<protein>
    <recommendedName>
        <fullName evidence="6">RING-type domain-containing protein</fullName>
    </recommendedName>
</protein>
<dbReference type="SUPFAM" id="SSF57850">
    <property type="entry name" value="RING/U-box"/>
    <property type="match status" value="1"/>
</dbReference>
<dbReference type="SMART" id="SM00184">
    <property type="entry name" value="RING"/>
    <property type="match status" value="1"/>
</dbReference>
<dbReference type="GO" id="GO:0061630">
    <property type="term" value="F:ubiquitin protein ligase activity"/>
    <property type="evidence" value="ECO:0007669"/>
    <property type="project" value="TreeGrafter"/>
</dbReference>
<dbReference type="Proteomes" id="UP001177140">
    <property type="component" value="Unassembled WGS sequence"/>
</dbReference>
<proteinExistence type="predicted"/>
<evidence type="ECO:0000256" key="5">
    <source>
        <dbReference type="SAM" id="MobiDB-lite"/>
    </source>
</evidence>
<evidence type="ECO:0000256" key="4">
    <source>
        <dbReference type="PROSITE-ProRule" id="PRU00175"/>
    </source>
</evidence>
<name>A0AA41V0S9_PAPNU</name>
<dbReference type="Pfam" id="PF13639">
    <property type="entry name" value="zf-RING_2"/>
    <property type="match status" value="1"/>
</dbReference>
<evidence type="ECO:0000256" key="2">
    <source>
        <dbReference type="ARBA" id="ARBA00022771"/>
    </source>
</evidence>
<dbReference type="AlphaFoldDB" id="A0AA41V0S9"/>
<feature type="region of interest" description="Disordered" evidence="5">
    <location>
        <begin position="134"/>
        <end position="156"/>
    </location>
</feature>
<evidence type="ECO:0000313" key="7">
    <source>
        <dbReference type="EMBL" id="MCL7027289.1"/>
    </source>
</evidence>
<dbReference type="InterPro" id="IPR013083">
    <property type="entry name" value="Znf_RING/FYVE/PHD"/>
</dbReference>
<dbReference type="InterPro" id="IPR001841">
    <property type="entry name" value="Znf_RING"/>
</dbReference>
<comment type="caution">
    <text evidence="7">The sequence shown here is derived from an EMBL/GenBank/DDBJ whole genome shotgun (WGS) entry which is preliminary data.</text>
</comment>
<keyword evidence="1" id="KW-0479">Metal-binding</keyword>
<dbReference type="PANTHER" id="PTHR45969">
    <property type="entry name" value="RING ZINC FINGER PROTEIN-RELATED"/>
    <property type="match status" value="1"/>
</dbReference>
<dbReference type="PANTHER" id="PTHR45969:SF69">
    <property type="entry name" value="FINGER DOMAIN PROTEIN, PUTATIVE (AFU_ORTHOLOGUE AFUA_3G12190)-RELATED"/>
    <property type="match status" value="1"/>
</dbReference>
<dbReference type="GO" id="GO:0016567">
    <property type="term" value="P:protein ubiquitination"/>
    <property type="evidence" value="ECO:0007669"/>
    <property type="project" value="TreeGrafter"/>
</dbReference>
<keyword evidence="8" id="KW-1185">Reference proteome</keyword>